<dbReference type="Pfam" id="PF07521">
    <property type="entry name" value="RMMBL"/>
    <property type="match status" value="1"/>
</dbReference>
<evidence type="ECO:0000256" key="7">
    <source>
        <dbReference type="ARBA" id="ARBA00022490"/>
    </source>
</evidence>
<comment type="similarity">
    <text evidence="4">Belongs to the RRP1 family.</text>
</comment>
<dbReference type="GO" id="GO:0005634">
    <property type="term" value="C:nucleus"/>
    <property type="evidence" value="ECO:0007669"/>
    <property type="project" value="UniProtKB-SubCell"/>
</dbReference>
<accession>A0A7R8ZQM4</accession>
<dbReference type="GO" id="GO:0046872">
    <property type="term" value="F:metal ion binding"/>
    <property type="evidence" value="ECO:0007669"/>
    <property type="project" value="UniProtKB-KW"/>
</dbReference>
<dbReference type="InterPro" id="IPR022712">
    <property type="entry name" value="Beta_Casp"/>
</dbReference>
<evidence type="ECO:0000256" key="3">
    <source>
        <dbReference type="ARBA" id="ARBA00004496"/>
    </source>
</evidence>
<evidence type="ECO:0000256" key="11">
    <source>
        <dbReference type="ARBA" id="ARBA00023242"/>
    </source>
</evidence>
<dbReference type="OrthoDB" id="10249535at2759"/>
<dbReference type="InterPro" id="IPR048662">
    <property type="entry name" value="IntS11_C"/>
</dbReference>
<dbReference type="EMBL" id="OB661605">
    <property type="protein sequence ID" value="CAD7228587.1"/>
    <property type="molecule type" value="Genomic_DNA"/>
</dbReference>
<comment type="similarity">
    <text evidence="5">Belongs to the metallo-beta-lactamase superfamily. RNA-metabolizing metallo-beta-lactamase-like family. INTS11 subfamily.</text>
</comment>
<dbReference type="GO" id="GO:0006364">
    <property type="term" value="P:rRNA processing"/>
    <property type="evidence" value="ECO:0007669"/>
    <property type="project" value="InterPro"/>
</dbReference>
<comment type="cofactor">
    <cofactor evidence="1">
        <name>Zn(2+)</name>
        <dbReference type="ChEBI" id="CHEBI:29105"/>
    </cofactor>
</comment>
<sequence length="928" mass="106045">MGVDIKVTPLGAGQDVGRSCVLVSMGGRNIMFDCGMHMGYSDEKRYPDFSFITTDDMNNYIDAVIITHFHLDHCGALPYFTEMVGYKGPIFMTHPTKAICPHLLEDMRKVSTDRKGETNIFTSGMIKDCMKKVTTVYLHQTVQLAPDFEIKPYYAGHVLGAALFYVRVGNQSVVYTGDYNMTPDRHLGAAWIDKCKPDLLITESTYATTIRESKRCRERDLLKKVHDCIERGGKVLIPVFALGRAQELCILLETYWDRMNLQVPIYFAVGLTETANNYYKMFITWTNEKIRKTFVQRNMFDFKHIKPFDKGYMENPGAMVVFATPGMLHGGLALQIFKRWAPSENNMVIMPGYCVQGTVGHKILNGFKKVEIDNQVIDVKLQVQYMSFSAHADAKGILQLISYCEPRNIMLVHGEKDKMEFLQKKIVQEFSVDCYYPANGETVKISCEPPIPLQVSLPLVKQSLHDEEKQEEARAKGLLDMRDTKRVHKLSGVMTMSKDKRLLFMDPAMAETDLGLKQHSIRFTSTLSAVVPGSLLEARDAIARQLRRYVQDRALTKDPSDESTLHVDDIIVKISESDADEEDMETDAGTRRKEILISWELQVIRRFAKILADSDPKVRSRGIKRLKLWMQARSRSKVGCFSYEEMMRVWRALFFSVWMSDKPLIQEKLCDDLSGLILVLGSSDAAAYLRCCLETVANEWNKIDKWRFEKFLMLIRRMIRKSLEWSKQSDWAGVPVIRDVFAKSVLKPEPAHLTKIPLGLKLHVVDVFLEEMAKVGGEELAFEVTSQFLEPFLTVLVEGRDYRMVNHVVKRVFEYLVLQSDVGLKHEAERQLGVEVSSDEDSDYVEDDLDKDDDVAETKSTELDPRAGRVDTTIPQLAIDFRGLANRFLELAQKPDLKQKNRSKLYRLNRMYLDVSEGIFPKGVRAAL</sequence>
<evidence type="ECO:0000256" key="8">
    <source>
        <dbReference type="ARBA" id="ARBA00022723"/>
    </source>
</evidence>
<proteinExistence type="inferred from homology"/>
<dbReference type="InterPro" id="IPR050698">
    <property type="entry name" value="MBL"/>
</dbReference>
<dbReference type="Pfam" id="PF16661">
    <property type="entry name" value="Lactamase_B_6"/>
    <property type="match status" value="1"/>
</dbReference>
<keyword evidence="10" id="KW-0862">Zinc</keyword>
<dbReference type="Gene3D" id="3.60.15.10">
    <property type="entry name" value="Ribonuclease Z/Hydroxyacylglutathione hydrolase-like"/>
    <property type="match status" value="1"/>
</dbReference>
<dbReference type="FunFam" id="3.60.15.10:FF:000028">
    <property type="entry name" value="Integrator complex subunit 11 isoform X3"/>
    <property type="match status" value="1"/>
</dbReference>
<dbReference type="Pfam" id="PF21386">
    <property type="entry name" value="IntS11_C"/>
    <property type="match status" value="1"/>
</dbReference>
<dbReference type="GO" id="GO:0030688">
    <property type="term" value="C:preribosome, small subunit precursor"/>
    <property type="evidence" value="ECO:0007669"/>
    <property type="project" value="InterPro"/>
</dbReference>
<dbReference type="PANTHER" id="PTHR11203">
    <property type="entry name" value="CLEAVAGE AND POLYADENYLATION SPECIFICITY FACTOR FAMILY MEMBER"/>
    <property type="match status" value="1"/>
</dbReference>
<organism evidence="12">
    <name type="scientific">Cyprideis torosa</name>
    <dbReference type="NCBI Taxonomy" id="163714"/>
    <lineage>
        <taxon>Eukaryota</taxon>
        <taxon>Metazoa</taxon>
        <taxon>Ecdysozoa</taxon>
        <taxon>Arthropoda</taxon>
        <taxon>Crustacea</taxon>
        <taxon>Oligostraca</taxon>
        <taxon>Ostracoda</taxon>
        <taxon>Podocopa</taxon>
        <taxon>Podocopida</taxon>
        <taxon>Cytherocopina</taxon>
        <taxon>Cytheroidea</taxon>
        <taxon>Cytherideidae</taxon>
        <taxon>Cyprideis</taxon>
    </lineage>
</organism>
<dbReference type="Pfam" id="PF05997">
    <property type="entry name" value="Nop52"/>
    <property type="match status" value="1"/>
</dbReference>
<dbReference type="InterPro" id="IPR010301">
    <property type="entry name" value="RRP1"/>
</dbReference>
<reference evidence="12" key="1">
    <citation type="submission" date="2020-11" db="EMBL/GenBank/DDBJ databases">
        <authorList>
            <person name="Tran Van P."/>
        </authorList>
    </citation>
    <scope>NUCLEOTIDE SEQUENCE</scope>
</reference>
<dbReference type="GO" id="GO:0004521">
    <property type="term" value="F:RNA endonuclease activity"/>
    <property type="evidence" value="ECO:0007669"/>
    <property type="project" value="TreeGrafter"/>
</dbReference>
<keyword evidence="8" id="KW-0479">Metal-binding</keyword>
<evidence type="ECO:0000256" key="1">
    <source>
        <dbReference type="ARBA" id="ARBA00001947"/>
    </source>
</evidence>
<dbReference type="SUPFAM" id="SSF56281">
    <property type="entry name" value="Metallo-hydrolase/oxidoreductase"/>
    <property type="match status" value="1"/>
</dbReference>
<keyword evidence="9" id="KW-0378">Hydrolase</keyword>
<protein>
    <recommendedName>
        <fullName evidence="6">Integrator complex subunit 11</fullName>
    </recommendedName>
</protein>
<dbReference type="FunFam" id="3.40.50.10890:FF:000002">
    <property type="entry name" value="Integrator complex subunit 11"/>
    <property type="match status" value="1"/>
</dbReference>
<dbReference type="SMART" id="SM00849">
    <property type="entry name" value="Lactamase_B"/>
    <property type="match status" value="1"/>
</dbReference>
<dbReference type="InterPro" id="IPR011108">
    <property type="entry name" value="RMMBL"/>
</dbReference>
<evidence type="ECO:0000256" key="6">
    <source>
        <dbReference type="ARBA" id="ARBA00016810"/>
    </source>
</evidence>
<dbReference type="Pfam" id="PF10996">
    <property type="entry name" value="Beta-Casp"/>
    <property type="match status" value="1"/>
</dbReference>
<dbReference type="InterPro" id="IPR001279">
    <property type="entry name" value="Metallo-B-lactamas"/>
</dbReference>
<dbReference type="InterPro" id="IPR036866">
    <property type="entry name" value="RibonucZ/Hydroxyglut_hydro"/>
</dbReference>
<name>A0A7R8ZQM4_9CRUS</name>
<dbReference type="SMART" id="SM01027">
    <property type="entry name" value="Beta-Casp"/>
    <property type="match status" value="1"/>
</dbReference>
<dbReference type="AlphaFoldDB" id="A0A7R8ZQM4"/>
<evidence type="ECO:0000256" key="4">
    <source>
        <dbReference type="ARBA" id="ARBA00006374"/>
    </source>
</evidence>
<evidence type="ECO:0000256" key="10">
    <source>
        <dbReference type="ARBA" id="ARBA00022833"/>
    </source>
</evidence>
<keyword evidence="7" id="KW-0963">Cytoplasm</keyword>
<evidence type="ECO:0000313" key="12">
    <source>
        <dbReference type="EMBL" id="CAD7228587.1"/>
    </source>
</evidence>
<comment type="subcellular location">
    <subcellularLocation>
        <location evidence="3">Cytoplasm</location>
    </subcellularLocation>
    <subcellularLocation>
        <location evidence="2">Nucleus</location>
    </subcellularLocation>
</comment>
<dbReference type="Gene3D" id="3.40.50.10890">
    <property type="match status" value="1"/>
</dbReference>
<dbReference type="GO" id="GO:0016787">
    <property type="term" value="F:hydrolase activity"/>
    <property type="evidence" value="ECO:0007669"/>
    <property type="project" value="UniProtKB-KW"/>
</dbReference>
<dbReference type="GO" id="GO:0031123">
    <property type="term" value="P:RNA 3'-end processing"/>
    <property type="evidence" value="ECO:0007669"/>
    <property type="project" value="UniProtKB-ARBA"/>
</dbReference>
<dbReference type="GO" id="GO:0016180">
    <property type="term" value="P:snRNA processing"/>
    <property type="evidence" value="ECO:0007669"/>
    <property type="project" value="TreeGrafter"/>
</dbReference>
<gene>
    <name evidence="12" type="ORF">CTOB1V02_LOCUS6467</name>
</gene>
<dbReference type="PANTHER" id="PTHR11203:SF37">
    <property type="entry name" value="INTEGRATOR COMPLEX SUBUNIT 11"/>
    <property type="match status" value="1"/>
</dbReference>
<dbReference type="InterPro" id="IPR041897">
    <property type="entry name" value="INTS11-like_MBL-fold"/>
</dbReference>
<keyword evidence="11" id="KW-0539">Nucleus</keyword>
<dbReference type="GO" id="GO:0005737">
    <property type="term" value="C:cytoplasm"/>
    <property type="evidence" value="ECO:0007669"/>
    <property type="project" value="UniProtKB-SubCell"/>
</dbReference>
<evidence type="ECO:0000256" key="5">
    <source>
        <dbReference type="ARBA" id="ARBA00007093"/>
    </source>
</evidence>
<evidence type="ECO:0000256" key="2">
    <source>
        <dbReference type="ARBA" id="ARBA00004123"/>
    </source>
</evidence>
<dbReference type="CDD" id="cd16291">
    <property type="entry name" value="INTS11-like_MBL-fold"/>
    <property type="match status" value="1"/>
</dbReference>
<evidence type="ECO:0000256" key="9">
    <source>
        <dbReference type="ARBA" id="ARBA00022801"/>
    </source>
</evidence>